<sequence>MLNNVSVCTTIQQDILQFSPTFYHRVCTAFFHIPKKYLLHFYETYKNAHTSKHFTKSLPPKGDHYNT</sequence>
<organism evidence="1">
    <name type="scientific">Anguilla anguilla</name>
    <name type="common">European freshwater eel</name>
    <name type="synonym">Muraena anguilla</name>
    <dbReference type="NCBI Taxonomy" id="7936"/>
    <lineage>
        <taxon>Eukaryota</taxon>
        <taxon>Metazoa</taxon>
        <taxon>Chordata</taxon>
        <taxon>Craniata</taxon>
        <taxon>Vertebrata</taxon>
        <taxon>Euteleostomi</taxon>
        <taxon>Actinopterygii</taxon>
        <taxon>Neopterygii</taxon>
        <taxon>Teleostei</taxon>
        <taxon>Anguilliformes</taxon>
        <taxon>Anguillidae</taxon>
        <taxon>Anguilla</taxon>
    </lineage>
</organism>
<dbReference type="EMBL" id="GBXM01066944">
    <property type="protein sequence ID" value="JAH41633.1"/>
    <property type="molecule type" value="Transcribed_RNA"/>
</dbReference>
<name>A0A0E9SM75_ANGAN</name>
<reference evidence="1" key="2">
    <citation type="journal article" date="2015" name="Fish Shellfish Immunol.">
        <title>Early steps in the European eel (Anguilla anguilla)-Vibrio vulnificus interaction in the gills: Role of the RtxA13 toxin.</title>
        <authorList>
            <person name="Callol A."/>
            <person name="Pajuelo D."/>
            <person name="Ebbesson L."/>
            <person name="Teles M."/>
            <person name="MacKenzie S."/>
            <person name="Amaro C."/>
        </authorList>
    </citation>
    <scope>NUCLEOTIDE SEQUENCE</scope>
</reference>
<dbReference type="AlphaFoldDB" id="A0A0E9SM75"/>
<evidence type="ECO:0000313" key="1">
    <source>
        <dbReference type="EMBL" id="JAH41633.1"/>
    </source>
</evidence>
<reference evidence="1" key="1">
    <citation type="submission" date="2014-11" db="EMBL/GenBank/DDBJ databases">
        <authorList>
            <person name="Amaro Gonzalez C."/>
        </authorList>
    </citation>
    <scope>NUCLEOTIDE SEQUENCE</scope>
</reference>
<accession>A0A0E9SM75</accession>
<protein>
    <submittedName>
        <fullName evidence="1">Uncharacterized protein</fullName>
    </submittedName>
</protein>
<proteinExistence type="predicted"/>